<proteinExistence type="predicted"/>
<dbReference type="EMBL" id="ACBX02000029">
    <property type="protein sequence ID" value="EFB34775.1"/>
    <property type="molecule type" value="Genomic_DNA"/>
</dbReference>
<reference evidence="2" key="1">
    <citation type="submission" date="2009-11" db="EMBL/GenBank/DDBJ databases">
        <authorList>
            <person name="Weinstock G."/>
            <person name="Sodergren E."/>
            <person name="Clifton S."/>
            <person name="Fulton L."/>
            <person name="Fulton B."/>
            <person name="Courtney L."/>
            <person name="Fronick C."/>
            <person name="Harrison M."/>
            <person name="Strong C."/>
            <person name="Farmer C."/>
            <person name="Delahaunty K."/>
            <person name="Markovic C."/>
            <person name="Hall O."/>
            <person name="Minx P."/>
            <person name="Tomlinson C."/>
            <person name="Mitreva M."/>
            <person name="Nelson J."/>
            <person name="Hou S."/>
            <person name="Wollam A."/>
            <person name="Pepin K.H."/>
            <person name="Johnson M."/>
            <person name="Bhonagiri V."/>
            <person name="Nash W.E."/>
            <person name="Warren W."/>
            <person name="Chinwalla A."/>
            <person name="Mardis E.R."/>
            <person name="Wilson R.K."/>
        </authorList>
    </citation>
    <scope>NUCLEOTIDE SEQUENCE [LARGE SCALE GENOMIC DNA]</scope>
    <source>
        <strain evidence="2">DSM 18205</strain>
    </source>
</reference>
<evidence type="ECO:0000256" key="1">
    <source>
        <dbReference type="SAM" id="Phobius"/>
    </source>
</evidence>
<dbReference type="Proteomes" id="UP000004477">
    <property type="component" value="Unassembled WGS sequence"/>
</dbReference>
<comment type="caution">
    <text evidence="2">The sequence shown here is derived from an EMBL/GenBank/DDBJ whole genome shotgun (WGS) entry which is preliminary data.</text>
</comment>
<keyword evidence="1" id="KW-1133">Transmembrane helix</keyword>
<accession>D1PEU9</accession>
<organism evidence="2 3">
    <name type="scientific">Segatella copri DSM 18205</name>
    <dbReference type="NCBI Taxonomy" id="537011"/>
    <lineage>
        <taxon>Bacteria</taxon>
        <taxon>Pseudomonadati</taxon>
        <taxon>Bacteroidota</taxon>
        <taxon>Bacteroidia</taxon>
        <taxon>Bacteroidales</taxon>
        <taxon>Prevotellaceae</taxon>
        <taxon>Segatella</taxon>
    </lineage>
</organism>
<dbReference type="STRING" id="537011.PREVCOP_05755"/>
<name>D1PEU9_9BACT</name>
<evidence type="ECO:0000313" key="3">
    <source>
        <dbReference type="Proteomes" id="UP000004477"/>
    </source>
</evidence>
<feature type="transmembrane region" description="Helical" evidence="1">
    <location>
        <begin position="7"/>
        <end position="29"/>
    </location>
</feature>
<evidence type="ECO:0000313" key="2">
    <source>
        <dbReference type="EMBL" id="EFB34775.1"/>
    </source>
</evidence>
<keyword evidence="1" id="KW-0472">Membrane</keyword>
<dbReference type="PaxDb" id="537011-PREVCOP_05755"/>
<sequence>MQKNPKQIAAITSVSDYLFVFFFFLFLSYSSLKHRPSIY</sequence>
<keyword evidence="3" id="KW-1185">Reference proteome</keyword>
<dbReference type="HOGENOM" id="CLU_3314567_0_0_10"/>
<protein>
    <submittedName>
        <fullName evidence="2">Uncharacterized protein</fullName>
    </submittedName>
</protein>
<dbReference type="AlphaFoldDB" id="D1PEU9"/>
<keyword evidence="1" id="KW-0812">Transmembrane</keyword>
<gene>
    <name evidence="2" type="ORF">PREVCOP_05755</name>
</gene>